<feature type="compositionally biased region" description="Basic residues" evidence="14">
    <location>
        <begin position="1"/>
        <end position="19"/>
    </location>
</feature>
<comment type="similarity">
    <text evidence="2 12">Belongs to the class-I aminoacyl-tRNA synthetase family.</text>
</comment>
<dbReference type="EC" id="6.1.1.16" evidence="12"/>
<feature type="binding site" evidence="12">
    <location>
        <position position="293"/>
    </location>
    <ligand>
        <name>ATP</name>
        <dbReference type="ChEBI" id="CHEBI:30616"/>
    </ligand>
</feature>
<keyword evidence="10 12" id="KW-0030">Aminoacyl-tRNA synthetase</keyword>
<evidence type="ECO:0000256" key="7">
    <source>
        <dbReference type="ARBA" id="ARBA00022833"/>
    </source>
</evidence>
<dbReference type="HOGENOM" id="CLU_013528_0_1_2"/>
<evidence type="ECO:0000313" key="16">
    <source>
        <dbReference type="EMBL" id="AFU60140.1"/>
    </source>
</evidence>
<evidence type="ECO:0000256" key="2">
    <source>
        <dbReference type="ARBA" id="ARBA00005594"/>
    </source>
</evidence>
<keyword evidence="4 12" id="KW-0436">Ligase</keyword>
<dbReference type="FunCoup" id="K0IJD9">
    <property type="interactions" value="166"/>
</dbReference>
<gene>
    <name evidence="16" type="primary">cysS2</name>
    <name evidence="12" type="synonym">cysS</name>
    <name evidence="16" type="ordered locus">Ngar_c32240</name>
</gene>
<dbReference type="SMART" id="SM00840">
    <property type="entry name" value="DALR_2"/>
    <property type="match status" value="1"/>
</dbReference>
<dbReference type="PANTHER" id="PTHR10890">
    <property type="entry name" value="CYSTEINYL-TRNA SYNTHETASE"/>
    <property type="match status" value="1"/>
</dbReference>
<feature type="binding site" evidence="12">
    <location>
        <position position="233"/>
    </location>
    <ligand>
        <name>Zn(2+)</name>
        <dbReference type="ChEBI" id="CHEBI:29105"/>
    </ligand>
</feature>
<dbReference type="Pfam" id="PF01406">
    <property type="entry name" value="tRNA-synt_1e"/>
    <property type="match status" value="1"/>
</dbReference>
<dbReference type="InterPro" id="IPR014729">
    <property type="entry name" value="Rossmann-like_a/b/a_fold"/>
</dbReference>
<evidence type="ECO:0000313" key="17">
    <source>
        <dbReference type="Proteomes" id="UP000008037"/>
    </source>
</evidence>
<evidence type="ECO:0000256" key="8">
    <source>
        <dbReference type="ARBA" id="ARBA00022840"/>
    </source>
</evidence>
<dbReference type="Gene3D" id="3.40.50.620">
    <property type="entry name" value="HUPs"/>
    <property type="match status" value="1"/>
</dbReference>
<dbReference type="SUPFAM" id="SSF52374">
    <property type="entry name" value="Nucleotidylyl transferase"/>
    <property type="match status" value="1"/>
</dbReference>
<comment type="cofactor">
    <cofactor evidence="12">
        <name>Zn(2+)</name>
        <dbReference type="ChEBI" id="CHEBI:29105"/>
    </cofactor>
    <text evidence="12">Binds 1 zinc ion per subunit.</text>
</comment>
<dbReference type="GO" id="GO:0005737">
    <property type="term" value="C:cytoplasm"/>
    <property type="evidence" value="ECO:0007669"/>
    <property type="project" value="UniProtKB-SubCell"/>
</dbReference>
<dbReference type="Proteomes" id="UP000008037">
    <property type="component" value="Chromosome"/>
</dbReference>
<evidence type="ECO:0000256" key="13">
    <source>
        <dbReference type="SAM" id="Coils"/>
    </source>
</evidence>
<keyword evidence="8 12" id="KW-0067">ATP-binding</keyword>
<keyword evidence="9 12" id="KW-0648">Protein biosynthesis</keyword>
<evidence type="ECO:0000256" key="11">
    <source>
        <dbReference type="ARBA" id="ARBA00047398"/>
    </source>
</evidence>
<dbReference type="KEGG" id="nga:Ngar_c32240"/>
<evidence type="ECO:0000256" key="6">
    <source>
        <dbReference type="ARBA" id="ARBA00022741"/>
    </source>
</evidence>
<name>K0IJD9_NITGG</name>
<dbReference type="PRINTS" id="PR00983">
    <property type="entry name" value="TRNASYNTHCYS"/>
</dbReference>
<evidence type="ECO:0000256" key="9">
    <source>
        <dbReference type="ARBA" id="ARBA00022917"/>
    </source>
</evidence>
<dbReference type="SUPFAM" id="SSF47323">
    <property type="entry name" value="Anticodon-binding domain of a subclass of class I aminoacyl-tRNA synthetases"/>
    <property type="match status" value="1"/>
</dbReference>
<keyword evidence="13" id="KW-0175">Coiled coil</keyword>
<evidence type="ECO:0000256" key="5">
    <source>
        <dbReference type="ARBA" id="ARBA00022723"/>
    </source>
</evidence>
<comment type="subcellular location">
    <subcellularLocation>
        <location evidence="1 12">Cytoplasm</location>
    </subcellularLocation>
</comment>
<evidence type="ECO:0000256" key="4">
    <source>
        <dbReference type="ARBA" id="ARBA00022598"/>
    </source>
</evidence>
<dbReference type="GO" id="GO:0008270">
    <property type="term" value="F:zinc ion binding"/>
    <property type="evidence" value="ECO:0007669"/>
    <property type="project" value="UniProtKB-UniRule"/>
</dbReference>
<dbReference type="NCBIfam" id="TIGR00435">
    <property type="entry name" value="cysS"/>
    <property type="match status" value="1"/>
</dbReference>
<keyword evidence="17" id="KW-1185">Reference proteome</keyword>
<dbReference type="GO" id="GO:0004817">
    <property type="term" value="F:cysteine-tRNA ligase activity"/>
    <property type="evidence" value="ECO:0007669"/>
    <property type="project" value="UniProtKB-UniRule"/>
</dbReference>
<accession>K0IJD9</accession>
<dbReference type="FunFam" id="3.40.50.620:FF:000130">
    <property type="entry name" value="Cysteine--tRNA ligase"/>
    <property type="match status" value="1"/>
</dbReference>
<dbReference type="PATRIC" id="fig|1237085.11.peg.3215"/>
<evidence type="ECO:0000256" key="12">
    <source>
        <dbReference type="HAMAP-Rule" id="MF_00041"/>
    </source>
</evidence>
<feature type="coiled-coil region" evidence="13">
    <location>
        <begin position="438"/>
        <end position="465"/>
    </location>
</feature>
<feature type="binding site" evidence="12">
    <location>
        <position position="54"/>
    </location>
    <ligand>
        <name>Zn(2+)</name>
        <dbReference type="ChEBI" id="CHEBI:29105"/>
    </ligand>
</feature>
<evidence type="ECO:0000256" key="10">
    <source>
        <dbReference type="ARBA" id="ARBA00023146"/>
    </source>
</evidence>
<feature type="short sequence motif" description="'KMSKS' region" evidence="12">
    <location>
        <begin position="290"/>
        <end position="294"/>
    </location>
</feature>
<evidence type="ECO:0000256" key="3">
    <source>
        <dbReference type="ARBA" id="ARBA00022490"/>
    </source>
</evidence>
<keyword evidence="3 12" id="KW-0963">Cytoplasm</keyword>
<evidence type="ECO:0000256" key="1">
    <source>
        <dbReference type="ARBA" id="ARBA00004496"/>
    </source>
</evidence>
<feature type="domain" description="Cysteinyl-tRNA synthetase class Ia DALR" evidence="15">
    <location>
        <begin position="376"/>
        <end position="441"/>
    </location>
</feature>
<reference evidence="16 17" key="1">
    <citation type="journal article" date="2012" name="Environ. Microbiol.">
        <title>The genome of the ammonia-oxidizing Candidatus Nitrososphaera gargensis: insights into metabolic versatility and environmental adaptations.</title>
        <authorList>
            <person name="Spang A."/>
            <person name="Poehlein A."/>
            <person name="Offre P."/>
            <person name="Zumbragel S."/>
            <person name="Haider S."/>
            <person name="Rychlik N."/>
            <person name="Nowka B."/>
            <person name="Schmeisser C."/>
            <person name="Lebedeva E.V."/>
            <person name="Rattei T."/>
            <person name="Bohm C."/>
            <person name="Schmid M."/>
            <person name="Galushko A."/>
            <person name="Hatzenpichler R."/>
            <person name="Weinmaier T."/>
            <person name="Daniel R."/>
            <person name="Schleper C."/>
            <person name="Spieck E."/>
            <person name="Streit W."/>
            <person name="Wagner M."/>
        </authorList>
    </citation>
    <scope>NUCLEOTIDE SEQUENCE [LARGE SCALE GENOMIC DNA]</scope>
    <source>
        <strain evidence="17">Ga9.2</strain>
    </source>
</reference>
<dbReference type="AlphaFoldDB" id="K0IJD9"/>
<feature type="binding site" evidence="12">
    <location>
        <position position="258"/>
    </location>
    <ligand>
        <name>Zn(2+)</name>
        <dbReference type="ChEBI" id="CHEBI:29105"/>
    </ligand>
</feature>
<keyword evidence="6 12" id="KW-0547">Nucleotide-binding</keyword>
<dbReference type="InParanoid" id="K0IJD9"/>
<feature type="region of interest" description="Disordered" evidence="14">
    <location>
        <begin position="1"/>
        <end position="20"/>
    </location>
</feature>
<dbReference type="PANTHER" id="PTHR10890:SF3">
    <property type="entry name" value="CYSTEINE--TRNA LIGASE, CYTOPLASMIC"/>
    <property type="match status" value="1"/>
</dbReference>
<dbReference type="Pfam" id="PF09190">
    <property type="entry name" value="DALR_2"/>
    <property type="match status" value="1"/>
</dbReference>
<dbReference type="InterPro" id="IPR015803">
    <property type="entry name" value="Cys-tRNA-ligase"/>
</dbReference>
<evidence type="ECO:0000259" key="15">
    <source>
        <dbReference type="SMART" id="SM00840"/>
    </source>
</evidence>
<evidence type="ECO:0000256" key="14">
    <source>
        <dbReference type="SAM" id="MobiDB-lite"/>
    </source>
</evidence>
<feature type="short sequence motif" description="'HIGH' region" evidence="12">
    <location>
        <begin position="56"/>
        <end position="66"/>
    </location>
</feature>
<dbReference type="CDD" id="cd00672">
    <property type="entry name" value="CysRS_core"/>
    <property type="match status" value="1"/>
</dbReference>
<dbReference type="InterPro" id="IPR024909">
    <property type="entry name" value="Cys-tRNA/MSH_ligase"/>
</dbReference>
<dbReference type="InterPro" id="IPR015273">
    <property type="entry name" value="Cys-tRNA-synt_Ia_DALR"/>
</dbReference>
<sequence>MLLHRHITPHTCRSGKGKKPGQAALATLKLYSTLSRQLEELKPQDNSTVRMYVCGVTVYDDSHIGHARTVIVFDTLRRYLLSKGYRVVFVQNFTDVDDKIINRARAEGKKAEEISEKYIDSYFRDFGGLNVMPADYHPKATEHINEMIHLIDGLMKKGHAYLTLNGIYFRVKSFPGYGKLSRKPVEELESGARIEVDPTKEDPLDFALWKFSSEDPNWPSPWGKGRPGWHIECSAMSLKYLGETFEIHGGGHDLVFPHHENEIAQSESYTGKQFAKIWIHSGMVTINSQKMSKSLGNIVTIEQALKSWGMNPLRLYCLSVHYAKPLDYTDELLKESVQRWRQIETCAFELRSAAAGSSGGGEVDAVHKMCDESMKAFEAAMDDDMNTSLALTEFLKLVTRMNQYAAAEKLTKEMADAALPTFNRIMNNILGLKTVEAGEEERKEIERLVAARNSLRAEKKFKEADEIRKKLLERSVELLDHKGRTVWVKRERPE</sequence>
<dbReference type="Gene3D" id="1.20.120.1910">
    <property type="entry name" value="Cysteine-tRNA ligase, C-terminal anti-codon recognition domain"/>
    <property type="match status" value="1"/>
</dbReference>
<proteinExistence type="inferred from homology"/>
<dbReference type="GO" id="GO:0005524">
    <property type="term" value="F:ATP binding"/>
    <property type="evidence" value="ECO:0007669"/>
    <property type="project" value="UniProtKB-UniRule"/>
</dbReference>
<dbReference type="STRING" id="1237085.Ngar_c32240"/>
<dbReference type="EMBL" id="CP002408">
    <property type="protein sequence ID" value="AFU60140.1"/>
    <property type="molecule type" value="Genomic_DNA"/>
</dbReference>
<organism evidence="16 17">
    <name type="scientific">Nitrososphaera gargensis (strain Ga9.2)</name>
    <dbReference type="NCBI Taxonomy" id="1237085"/>
    <lineage>
        <taxon>Archaea</taxon>
        <taxon>Nitrososphaerota</taxon>
        <taxon>Nitrososphaeria</taxon>
        <taxon>Nitrososphaerales</taxon>
        <taxon>Nitrososphaeraceae</taxon>
        <taxon>Nitrososphaera</taxon>
    </lineage>
</organism>
<dbReference type="HAMAP" id="MF_00041">
    <property type="entry name" value="Cys_tRNA_synth"/>
    <property type="match status" value="1"/>
</dbReference>
<dbReference type="GO" id="GO:0006423">
    <property type="term" value="P:cysteinyl-tRNA aminoacylation"/>
    <property type="evidence" value="ECO:0007669"/>
    <property type="project" value="UniProtKB-UniRule"/>
</dbReference>
<dbReference type="InterPro" id="IPR009080">
    <property type="entry name" value="tRNAsynth_Ia_anticodon-bd"/>
</dbReference>
<keyword evidence="7 12" id="KW-0862">Zinc</keyword>
<dbReference type="InterPro" id="IPR032678">
    <property type="entry name" value="tRNA-synt_1_cat_dom"/>
</dbReference>
<protein>
    <recommendedName>
        <fullName evidence="12">Cysteine--tRNA ligase</fullName>
        <ecNumber evidence="12">6.1.1.16</ecNumber>
    </recommendedName>
    <alternativeName>
        <fullName evidence="12">Cysteinyl-tRNA synthetase</fullName>
        <shortName evidence="12">CysRS</shortName>
    </alternativeName>
</protein>
<comment type="catalytic activity">
    <reaction evidence="11 12">
        <text>tRNA(Cys) + L-cysteine + ATP = L-cysteinyl-tRNA(Cys) + AMP + diphosphate</text>
        <dbReference type="Rhea" id="RHEA:17773"/>
        <dbReference type="Rhea" id="RHEA-COMP:9661"/>
        <dbReference type="Rhea" id="RHEA-COMP:9679"/>
        <dbReference type="ChEBI" id="CHEBI:30616"/>
        <dbReference type="ChEBI" id="CHEBI:33019"/>
        <dbReference type="ChEBI" id="CHEBI:35235"/>
        <dbReference type="ChEBI" id="CHEBI:78442"/>
        <dbReference type="ChEBI" id="CHEBI:78517"/>
        <dbReference type="ChEBI" id="CHEBI:456215"/>
        <dbReference type="EC" id="6.1.1.16"/>
    </reaction>
</comment>
<keyword evidence="5 12" id="KW-0479">Metal-binding</keyword>
<feature type="binding site" evidence="12">
    <location>
        <position position="262"/>
    </location>
    <ligand>
        <name>Zn(2+)</name>
        <dbReference type="ChEBI" id="CHEBI:29105"/>
    </ligand>
</feature>